<name>A0AAQ3TQW0_PASNO</name>
<dbReference type="EMBL" id="CP144749">
    <property type="protein sequence ID" value="WVZ77853.1"/>
    <property type="molecule type" value="Genomic_DNA"/>
</dbReference>
<organism evidence="1 2">
    <name type="scientific">Paspalum notatum var. saurae</name>
    <dbReference type="NCBI Taxonomy" id="547442"/>
    <lineage>
        <taxon>Eukaryota</taxon>
        <taxon>Viridiplantae</taxon>
        <taxon>Streptophyta</taxon>
        <taxon>Embryophyta</taxon>
        <taxon>Tracheophyta</taxon>
        <taxon>Spermatophyta</taxon>
        <taxon>Magnoliopsida</taxon>
        <taxon>Liliopsida</taxon>
        <taxon>Poales</taxon>
        <taxon>Poaceae</taxon>
        <taxon>PACMAD clade</taxon>
        <taxon>Panicoideae</taxon>
        <taxon>Andropogonodae</taxon>
        <taxon>Paspaleae</taxon>
        <taxon>Paspalinae</taxon>
        <taxon>Paspalum</taxon>
    </lineage>
</organism>
<sequence length="77" mass="8815">IFQVGEVDLGKLSSEAVIPEVDPYELPIHVVIVQMKFLQSPELTYRVWNLVVEVVQSKIKDDQISEFGYMCTIKNSM</sequence>
<proteinExistence type="predicted"/>
<evidence type="ECO:0000313" key="2">
    <source>
        <dbReference type="Proteomes" id="UP001341281"/>
    </source>
</evidence>
<feature type="non-terminal residue" evidence="1">
    <location>
        <position position="77"/>
    </location>
</feature>
<dbReference type="AlphaFoldDB" id="A0AAQ3TQW0"/>
<keyword evidence="2" id="KW-1185">Reference proteome</keyword>
<evidence type="ECO:0000313" key="1">
    <source>
        <dbReference type="EMBL" id="WVZ77853.1"/>
    </source>
</evidence>
<reference evidence="1 2" key="1">
    <citation type="submission" date="2024-02" db="EMBL/GenBank/DDBJ databases">
        <title>High-quality chromosome-scale genome assembly of Pensacola bahiagrass (Paspalum notatum Flugge var. saurae).</title>
        <authorList>
            <person name="Vega J.M."/>
            <person name="Podio M."/>
            <person name="Orjuela J."/>
            <person name="Siena L.A."/>
            <person name="Pessino S.C."/>
            <person name="Combes M.C."/>
            <person name="Mariac C."/>
            <person name="Albertini E."/>
            <person name="Pupilli F."/>
            <person name="Ortiz J.P.A."/>
            <person name="Leblanc O."/>
        </authorList>
    </citation>
    <scope>NUCLEOTIDE SEQUENCE [LARGE SCALE GENOMIC DNA]</scope>
    <source>
        <strain evidence="1">R1</strain>
        <tissue evidence="1">Leaf</tissue>
    </source>
</reference>
<gene>
    <name evidence="1" type="ORF">U9M48_025666</name>
</gene>
<accession>A0AAQ3TQW0</accession>
<dbReference type="Proteomes" id="UP001341281">
    <property type="component" value="Chromosome 05"/>
</dbReference>
<protein>
    <submittedName>
        <fullName evidence="1">Uncharacterized protein</fullName>
    </submittedName>
</protein>